<dbReference type="EMBL" id="JBBJCI010000229">
    <property type="protein sequence ID" value="KAK7238592.1"/>
    <property type="molecule type" value="Genomic_DNA"/>
</dbReference>
<dbReference type="EC" id="3.4.16.-" evidence="2"/>
<accession>A0ABR1FUB5</accession>
<dbReference type="PROSITE" id="PS00560">
    <property type="entry name" value="CARBOXYPEPT_SER_HIS"/>
    <property type="match status" value="1"/>
</dbReference>
<evidence type="ECO:0000256" key="1">
    <source>
        <dbReference type="ARBA" id="ARBA00009431"/>
    </source>
</evidence>
<dbReference type="PROSITE" id="PS00131">
    <property type="entry name" value="CARBOXYPEPT_SER_SER"/>
    <property type="match status" value="1"/>
</dbReference>
<dbReference type="Gene3D" id="3.40.50.1820">
    <property type="entry name" value="alpha/beta hydrolase"/>
    <property type="match status" value="1"/>
</dbReference>
<gene>
    <name evidence="3" type="ORF">SO694_0002016</name>
</gene>
<feature type="chain" id="PRO_5045009182" description="Carboxypeptidase" evidence="2">
    <location>
        <begin position="18"/>
        <end position="534"/>
    </location>
</feature>
<keyword evidence="2" id="KW-0732">Signal</keyword>
<keyword evidence="2" id="KW-0121">Carboxypeptidase</keyword>
<dbReference type="PRINTS" id="PR00724">
    <property type="entry name" value="CRBOXYPTASEC"/>
</dbReference>
<proteinExistence type="inferred from homology"/>
<comment type="similarity">
    <text evidence="1 2">Belongs to the peptidase S10 family.</text>
</comment>
<dbReference type="PANTHER" id="PTHR11802">
    <property type="entry name" value="SERINE PROTEASE FAMILY S10 SERINE CARBOXYPEPTIDASE"/>
    <property type="match status" value="1"/>
</dbReference>
<protein>
    <recommendedName>
        <fullName evidence="2">Carboxypeptidase</fullName>
        <ecNumber evidence="2">3.4.16.-</ecNumber>
    </recommendedName>
</protein>
<keyword evidence="2" id="KW-0645">Protease</keyword>
<keyword evidence="4" id="KW-1185">Reference proteome</keyword>
<comment type="caution">
    <text evidence="3">The sequence shown here is derived from an EMBL/GenBank/DDBJ whole genome shotgun (WGS) entry which is preliminary data.</text>
</comment>
<evidence type="ECO:0000256" key="2">
    <source>
        <dbReference type="RuleBase" id="RU361156"/>
    </source>
</evidence>
<dbReference type="InterPro" id="IPR001563">
    <property type="entry name" value="Peptidase_S10"/>
</dbReference>
<evidence type="ECO:0000313" key="3">
    <source>
        <dbReference type="EMBL" id="KAK7238592.1"/>
    </source>
</evidence>
<dbReference type="InterPro" id="IPR018202">
    <property type="entry name" value="Ser_caboxypep_ser_AS"/>
</dbReference>
<sequence>MAMAARLLLPLLGLAAAAPTAERITSLPGYGKPPSPQYSGWLKGGNATSGGMSTLHYWFAAYEGADDWRTKPVVLWLNGGPGSSSLLGFMQEAGPLLVGRGGALVENPWSWNKVANVFALEAPGGVGFSYCEAQKTGGHCGWTDKTTAKANANAVRDFFVKFPELADNDFFITGESYAGVYCPTLARELVDGNDAGAKPRVNLVGMAVGDPCTDNAAQKDSMDMLWYGHKHGFVPDDDFTLLWNECGSRVARDVDPAGGLRAAPTLRESENATCLAAHRKFLLTTSRSFSQTWAKGFINDVSLYGVSALVRWDVPGSLNYEQASWLNSEEVRAALHVSDAPSKDWPGPSDAWVYESSYAACSGIARDAENPSMIDFYAYLAPKLPGAILVFNGDTDPCVSYEGTRTAIKEVGFAEVNAYRPWFFNATAAAAAFITEKKDILFGPDLSTEAAGPQLGGHVVDYDHGLSFATVHGSGHMVPQFRPRASLTFIAHVLKNAPLAPPLPGDAELAAMSDDDFDAFLDTWVGDAQTAAYI</sequence>
<feature type="signal peptide" evidence="2">
    <location>
        <begin position="1"/>
        <end position="17"/>
    </location>
</feature>
<organism evidence="3 4">
    <name type="scientific">Aureococcus anophagefferens</name>
    <name type="common">Harmful bloom alga</name>
    <dbReference type="NCBI Taxonomy" id="44056"/>
    <lineage>
        <taxon>Eukaryota</taxon>
        <taxon>Sar</taxon>
        <taxon>Stramenopiles</taxon>
        <taxon>Ochrophyta</taxon>
        <taxon>Pelagophyceae</taxon>
        <taxon>Pelagomonadales</taxon>
        <taxon>Pelagomonadaceae</taxon>
        <taxon>Aureococcus</taxon>
    </lineage>
</organism>
<dbReference type="SUPFAM" id="SSF53474">
    <property type="entry name" value="alpha/beta-Hydrolases"/>
    <property type="match status" value="1"/>
</dbReference>
<dbReference type="InterPro" id="IPR033124">
    <property type="entry name" value="Ser_caboxypep_his_AS"/>
</dbReference>
<dbReference type="Proteomes" id="UP001363151">
    <property type="component" value="Unassembled WGS sequence"/>
</dbReference>
<evidence type="ECO:0000313" key="4">
    <source>
        <dbReference type="Proteomes" id="UP001363151"/>
    </source>
</evidence>
<dbReference type="Pfam" id="PF00450">
    <property type="entry name" value="Peptidase_S10"/>
    <property type="match status" value="1"/>
</dbReference>
<dbReference type="InterPro" id="IPR029058">
    <property type="entry name" value="AB_hydrolase_fold"/>
</dbReference>
<name>A0ABR1FUB5_AURAN</name>
<dbReference type="PANTHER" id="PTHR11802:SF201">
    <property type="entry name" value="CARBOXYPEPTIDASE"/>
    <property type="match status" value="1"/>
</dbReference>
<reference evidence="3 4" key="1">
    <citation type="submission" date="2024-03" db="EMBL/GenBank/DDBJ databases">
        <title>Aureococcus anophagefferens CCMP1851 and Kratosvirus quantuckense: Draft genome of a second virus-susceptible host strain in the model system.</title>
        <authorList>
            <person name="Chase E."/>
            <person name="Truchon A.R."/>
            <person name="Schepens W."/>
            <person name="Wilhelm S.W."/>
        </authorList>
    </citation>
    <scope>NUCLEOTIDE SEQUENCE [LARGE SCALE GENOMIC DNA]</scope>
    <source>
        <strain evidence="3 4">CCMP1851</strain>
    </source>
</reference>
<keyword evidence="2" id="KW-0378">Hydrolase</keyword>